<name>A0ABV1FAI0_9FIRM</name>
<reference evidence="4 5" key="1">
    <citation type="submission" date="2024-03" db="EMBL/GenBank/DDBJ databases">
        <title>Human intestinal bacterial collection.</title>
        <authorList>
            <person name="Pauvert C."/>
            <person name="Hitch T.C.A."/>
            <person name="Clavel T."/>
        </authorList>
    </citation>
    <scope>NUCLEOTIDE SEQUENCE [LARGE SCALE GENOMIC DNA]</scope>
    <source>
        <strain evidence="4 5">CLA-JM-H38</strain>
    </source>
</reference>
<comment type="caution">
    <text evidence="4">The sequence shown here is derived from an EMBL/GenBank/DDBJ whole genome shotgun (WGS) entry which is preliminary data.</text>
</comment>
<evidence type="ECO:0000313" key="5">
    <source>
        <dbReference type="Proteomes" id="UP001490816"/>
    </source>
</evidence>
<dbReference type="InterPro" id="IPR050570">
    <property type="entry name" value="Cell_wall_metabolism_enzyme"/>
</dbReference>
<dbReference type="CDD" id="cd12797">
    <property type="entry name" value="M23_peptidase"/>
    <property type="match status" value="1"/>
</dbReference>
<dbReference type="PANTHER" id="PTHR21666">
    <property type="entry name" value="PEPTIDASE-RELATED"/>
    <property type="match status" value="1"/>
</dbReference>
<evidence type="ECO:0000259" key="3">
    <source>
        <dbReference type="Pfam" id="PF01551"/>
    </source>
</evidence>
<dbReference type="GO" id="GO:0016787">
    <property type="term" value="F:hydrolase activity"/>
    <property type="evidence" value="ECO:0007669"/>
    <property type="project" value="UniProtKB-KW"/>
</dbReference>
<dbReference type="InterPro" id="IPR016047">
    <property type="entry name" value="M23ase_b-sheet_dom"/>
</dbReference>
<feature type="signal peptide" evidence="2">
    <location>
        <begin position="1"/>
        <end position="22"/>
    </location>
</feature>
<keyword evidence="1 2" id="KW-0732">Signal</keyword>
<dbReference type="Proteomes" id="UP001490816">
    <property type="component" value="Unassembled WGS sequence"/>
</dbReference>
<sequence>MKKLLCVFFCVMLAALSAVVFTGGKDTQKNYIKYVEFNVTKDALQNAVDLDIQTHDDDRHTDCITTLAYLGAKYGGDFTKYKYSDMTDFADKIKNGETVENLTKDMKYFNYYSQAYGAALSGIVGDYEKETSNGTEKDYGLCWFSPIAKSFPYSCYDDFGAVRTYGYTRPHLGHDLMAAVGTPVVAVESGTVEIMGWNRYGGWRIGIRSADKKRYWYYAHLRQNRPFAENLKEGDEVCAGDVIGYVGRTGYSDTENINGITESHLHLGLELVFDESQKESDNEIWIDVGAITSIVEQNQSEVVRNNATKEFTRKYKFSVSNDLQKTTAR</sequence>
<keyword evidence="5" id="KW-1185">Reference proteome</keyword>
<dbReference type="Pfam" id="PF01551">
    <property type="entry name" value="Peptidase_M23"/>
    <property type="match status" value="1"/>
</dbReference>
<organism evidence="4 5">
    <name type="scientific">Ruminococcoides intestinale</name>
    <dbReference type="NCBI Taxonomy" id="3133162"/>
    <lineage>
        <taxon>Bacteria</taxon>
        <taxon>Bacillati</taxon>
        <taxon>Bacillota</taxon>
        <taxon>Clostridia</taxon>
        <taxon>Eubacteriales</taxon>
        <taxon>Oscillospiraceae</taxon>
        <taxon>Ruminococcoides</taxon>
    </lineage>
</organism>
<dbReference type="PANTHER" id="PTHR21666:SF289">
    <property type="entry name" value="L-ALA--D-GLU ENDOPEPTIDASE"/>
    <property type="match status" value="1"/>
</dbReference>
<evidence type="ECO:0000256" key="1">
    <source>
        <dbReference type="ARBA" id="ARBA00022729"/>
    </source>
</evidence>
<dbReference type="Gene3D" id="2.70.70.10">
    <property type="entry name" value="Glucose Permease (Domain IIA)"/>
    <property type="match status" value="1"/>
</dbReference>
<dbReference type="SUPFAM" id="SSF51261">
    <property type="entry name" value="Duplicated hybrid motif"/>
    <property type="match status" value="1"/>
</dbReference>
<proteinExistence type="predicted"/>
<feature type="domain" description="M23ase beta-sheet core" evidence="3">
    <location>
        <begin position="170"/>
        <end position="269"/>
    </location>
</feature>
<dbReference type="EMBL" id="JBBMEZ010000024">
    <property type="protein sequence ID" value="MEQ2470383.1"/>
    <property type="molecule type" value="Genomic_DNA"/>
</dbReference>
<gene>
    <name evidence="4" type="ORF">WMO39_08620</name>
</gene>
<protein>
    <submittedName>
        <fullName evidence="4">M23 family metallopeptidase</fullName>
        <ecNumber evidence="4">3.4.-.-</ecNumber>
    </submittedName>
</protein>
<keyword evidence="4" id="KW-0378">Hydrolase</keyword>
<feature type="chain" id="PRO_5047104075" evidence="2">
    <location>
        <begin position="23"/>
        <end position="329"/>
    </location>
</feature>
<dbReference type="EC" id="3.4.-.-" evidence="4"/>
<evidence type="ECO:0000256" key="2">
    <source>
        <dbReference type="SAM" id="SignalP"/>
    </source>
</evidence>
<dbReference type="RefSeq" id="WP_367286116.1">
    <property type="nucleotide sequence ID" value="NZ_JBBMEZ010000024.1"/>
</dbReference>
<dbReference type="InterPro" id="IPR011055">
    <property type="entry name" value="Dup_hybrid_motif"/>
</dbReference>
<accession>A0ABV1FAI0</accession>
<evidence type="ECO:0000313" key="4">
    <source>
        <dbReference type="EMBL" id="MEQ2470383.1"/>
    </source>
</evidence>